<dbReference type="GeneID" id="10963867"/>
<dbReference type="RefSeq" id="YP_004732928.1">
    <property type="nucleotide sequence ID" value="NC_015780.1"/>
</dbReference>
<evidence type="ECO:0000313" key="1">
    <source>
        <dbReference type="EMBL" id="ADO00489.1"/>
    </source>
</evidence>
<protein>
    <recommendedName>
        <fullName evidence="3">Dynein-like beta chain</fullName>
    </recommendedName>
</protein>
<dbReference type="Proteomes" id="UP000112896">
    <property type="component" value="Segment"/>
</dbReference>
<proteinExistence type="predicted"/>
<dbReference type="InterPro" id="IPR043920">
    <property type="entry name" value="DUF5757"/>
</dbReference>
<evidence type="ECO:0000313" key="2">
    <source>
        <dbReference type="Proteomes" id="UP000112896"/>
    </source>
</evidence>
<organism evidence="1 2">
    <name type="scientific">Wiseana iridescent virus</name>
    <name type="common">WIV</name>
    <name type="synonym">Insect iridescent virus type 9</name>
    <dbReference type="NCBI Taxonomy" id="68347"/>
    <lineage>
        <taxon>Viruses</taxon>
        <taxon>Varidnaviria</taxon>
        <taxon>Bamfordvirae</taxon>
        <taxon>Nucleocytoviricota</taxon>
        <taxon>Megaviricetes</taxon>
        <taxon>Pimascovirales</taxon>
        <taxon>Pimascovirales incertae sedis</taxon>
        <taxon>Iridoviridae</taxon>
        <taxon>Betairidovirinae</taxon>
        <taxon>Chloriridovirus</taxon>
        <taxon>Chloriridovirus wiseana1</taxon>
        <taxon>Invertebrate iridescent virus 9</taxon>
    </lineage>
</organism>
<organismHost>
    <name type="scientific">Wiseana cervinata</name>
    <dbReference type="NCBI Taxonomy" id="107013"/>
</organismHost>
<sequence>MFTINGRDVTLSSGDTLDSLKNKISAALGTIPPLLGYVGDTLPPLESDGVYTIPDPIFSLSPDLRARDIESSWRDITLRINTDDVDLNFLKKLYIIARIQSMLEDFGGGINPNDALAFALIDLQNQPEFIDSDENKKVWSTSNNIIKEFKNMVDQNIKNSKKQDQISGDWDAINPQFQTTSFVMNKINHQTEIPNTSSQSEVMVFDSIRLGGVVIACFYQDMIKFNTTSSNLIDEYLLQRDDSYSKKIKVSDVIRIMITFNQPNSRVKYKFINVFVKKESITLTIETLINESSGTNQIKNLIQKIIGDISRDSDNQPDVTEKDFYYGSYSASVNIPLIILKDIMTNDVNVTSLGYINESALINTRKTNLNIFLKGGQRSNDIGISLFERPESSGTLVRIKKIRGGPDFKTRVDSVVKIMNKILAYTHSKVDSILKFYQQYITLHLSIVPFEKQVGGRENILKLEAPDIFLPNYTRLCNKPPYIVDRVENQVESDTILKFPIYGESEPKYYSCNYPDYKYPGLRENTTLGNKDIYPFVPCCYQRPQKKSKNYKMYYSQERYNQRINAGEIGKSLKILSPERLGSLPPKVDKLLMYTTNIKFYRYGIPPSRLSIITLLNKVTGNQNSEENILSQLVKRAELCKGEFDSLDTKEIAEKIMDPNTYISPRYFKGALEDYYQISYILFSLDQDDFSVYPNKFVRFICPLKKRVVLVIEHQDKEHSELIVDEETSTYVNKQGKKPIFTFENGDAQIKKIFKLYKERFNYTTFDIVNKKFTTPFNDSSVGSNTFREYPWEWISSNGKVLKEVEPVSQYVDSYGQTRLVEFKNENNRFVGQFQPLPCLKLPIKEINYFIKINDELEPQAIYNLHQQYKWLVVYRTKLNIDPGYISPLKIYIETKRMAEYLLHSACYLYSVYTLQTGKSVDEWIESSTQVVENYTYSRVTIRPIFNLDELLVRGKFVCNTVEFQNRIRFNLSLISSVNLKVYSTNAYHAFYKNISNFKLVHPEQLALSTKDYFQRTREPYILNILTTENVQYIQMNTLYYIKNLFNVYSNILCLFLPTLEKLIETANQFVDTKIVLDETKVNVTVFNQQSVKQYSIGTKDPSIDAITINVNGNWFYGLLLPELI</sequence>
<accession>G0T5H1</accession>
<dbReference type="EMBL" id="GQ918152">
    <property type="protein sequence ID" value="ADO00489.1"/>
    <property type="molecule type" value="Genomic_DNA"/>
</dbReference>
<dbReference type="Pfam" id="PF19061">
    <property type="entry name" value="DUF5757"/>
    <property type="match status" value="1"/>
</dbReference>
<reference evidence="1 2" key="1">
    <citation type="journal article" date="2011" name="J. Virol.">
        <title>Genomic and proteomic analysis of invertebrate iridovirus type 9.</title>
        <authorList>
            <person name="Wong C.K."/>
            <person name="Young V.L."/>
            <person name="Kleffmann T."/>
            <person name="Ward V.K."/>
        </authorList>
    </citation>
    <scope>NUCLEOTIDE SEQUENCE [LARGE SCALE GENOMIC DNA]</scope>
</reference>
<dbReference type="KEGG" id="vg:10963867"/>
<evidence type="ECO:0008006" key="3">
    <source>
        <dbReference type="Google" id="ProtNLM"/>
    </source>
</evidence>
<name>G0T5H1_IRV9</name>
<keyword evidence="2" id="KW-1185">Reference proteome</keyword>